<evidence type="ECO:0000313" key="3">
    <source>
        <dbReference type="Proteomes" id="UP001258994"/>
    </source>
</evidence>
<dbReference type="SUPFAM" id="SSF53474">
    <property type="entry name" value="alpha/beta-Hydrolases"/>
    <property type="match status" value="1"/>
</dbReference>
<reference evidence="3" key="1">
    <citation type="submission" date="2023-09" db="EMBL/GenBank/DDBJ databases">
        <authorList>
            <person name="Li S."/>
            <person name="Li X."/>
            <person name="Zhang C."/>
            <person name="Zhao Z."/>
        </authorList>
    </citation>
    <scope>NUCLEOTIDE SEQUENCE [LARGE SCALE GENOMIC DNA]</scope>
    <source>
        <strain evidence="3">SQ149</strain>
    </source>
</reference>
<dbReference type="Pfam" id="PF00561">
    <property type="entry name" value="Abhydrolase_1"/>
    <property type="match status" value="1"/>
</dbReference>
<dbReference type="PANTHER" id="PTHR43798">
    <property type="entry name" value="MONOACYLGLYCEROL LIPASE"/>
    <property type="match status" value="1"/>
</dbReference>
<keyword evidence="2" id="KW-0378">Hydrolase</keyword>
<dbReference type="InterPro" id="IPR050266">
    <property type="entry name" value="AB_hydrolase_sf"/>
</dbReference>
<gene>
    <name evidence="2" type="ORF">RGQ13_01075</name>
</gene>
<dbReference type="GO" id="GO:0016787">
    <property type="term" value="F:hydrolase activity"/>
    <property type="evidence" value="ECO:0007669"/>
    <property type="project" value="UniProtKB-KW"/>
</dbReference>
<feature type="domain" description="AB hydrolase-1" evidence="1">
    <location>
        <begin position="23"/>
        <end position="254"/>
    </location>
</feature>
<evidence type="ECO:0000313" key="2">
    <source>
        <dbReference type="EMBL" id="WNC72597.1"/>
    </source>
</evidence>
<dbReference type="InterPro" id="IPR029058">
    <property type="entry name" value="AB_hydrolase_fold"/>
</dbReference>
<dbReference type="Proteomes" id="UP001258994">
    <property type="component" value="Chromosome"/>
</dbReference>
<keyword evidence="3" id="KW-1185">Reference proteome</keyword>
<evidence type="ECO:0000259" key="1">
    <source>
        <dbReference type="Pfam" id="PF00561"/>
    </source>
</evidence>
<dbReference type="RefSeq" id="WP_348391714.1">
    <property type="nucleotide sequence ID" value="NZ_CP134145.1"/>
</dbReference>
<dbReference type="Gene3D" id="3.40.50.1820">
    <property type="entry name" value="alpha/beta hydrolase"/>
    <property type="match status" value="1"/>
</dbReference>
<name>A0ABY9TUS6_9GAMM</name>
<sequence length="267" mass="29645">MKINDLDFNVVTRGTGQTLVWGHGLMANLDSENRLNIFAWDNFPHNKQLVRYDARGHGKTEPTFSADDYHWQNLATDMHLIADELGIGQFIAGGQSMGCATSIYAALNKPDNVKALILVNPPTAWETRAEQKGLYNRFARLGGLLGGRLLAKVMSKDLGRILPAWLVQEKQVNASAILAGIAQMKRRSLYYLFKGAGLTDLPSKEKIKSIAVPTLILSWEGDPSHPVSTAITLAELIPNSDLHVAKNYKDVQQWPEVLVNFLNQIDR</sequence>
<organism evidence="2 3">
    <name type="scientific">Thalassotalea psychrophila</name>
    <dbReference type="NCBI Taxonomy" id="3065647"/>
    <lineage>
        <taxon>Bacteria</taxon>
        <taxon>Pseudomonadati</taxon>
        <taxon>Pseudomonadota</taxon>
        <taxon>Gammaproteobacteria</taxon>
        <taxon>Alteromonadales</taxon>
        <taxon>Colwelliaceae</taxon>
        <taxon>Thalassotalea</taxon>
    </lineage>
</organism>
<proteinExistence type="predicted"/>
<dbReference type="EMBL" id="CP134145">
    <property type="protein sequence ID" value="WNC72597.1"/>
    <property type="molecule type" value="Genomic_DNA"/>
</dbReference>
<accession>A0ABY9TUS6</accession>
<dbReference type="InterPro" id="IPR000073">
    <property type="entry name" value="AB_hydrolase_1"/>
</dbReference>
<protein>
    <submittedName>
        <fullName evidence="2">Alpha/beta hydrolase</fullName>
    </submittedName>
</protein>
<dbReference type="PRINTS" id="PR00111">
    <property type="entry name" value="ABHYDROLASE"/>
</dbReference>